<sequence length="215" mass="23097">MLRHRLAATTALLLTLTACGGGSDDSADDPIPGVDEETTAPSEETSTPEAEPDPDDTEIPLPDDVELIFDWETPDDPDEAAAASNAANFLRAIAAGVVAQDADHSSYQGLSTNQAYDYARDQIQQWIDGGWTKTGTDRYYQLTVEQNESVIGVSFCRDSSEIFGKEIDTGEIVPVETTEYSSFSYYTIAMAEAPGAEGHWWASGIEVVGEAAECA</sequence>
<evidence type="ECO:0008006" key="5">
    <source>
        <dbReference type="Google" id="ProtNLM"/>
    </source>
</evidence>
<evidence type="ECO:0000313" key="4">
    <source>
        <dbReference type="Proteomes" id="UP000278673"/>
    </source>
</evidence>
<dbReference type="AlphaFoldDB" id="A0A3M2LJ06"/>
<dbReference type="Proteomes" id="UP000278673">
    <property type="component" value="Unassembled WGS sequence"/>
</dbReference>
<keyword evidence="4" id="KW-1185">Reference proteome</keyword>
<feature type="region of interest" description="Disordered" evidence="1">
    <location>
        <begin position="18"/>
        <end position="61"/>
    </location>
</feature>
<keyword evidence="2" id="KW-0732">Signal</keyword>
<protein>
    <recommendedName>
        <fullName evidence="5">Lipoprotein</fullName>
    </recommendedName>
</protein>
<dbReference type="PROSITE" id="PS51257">
    <property type="entry name" value="PROKAR_LIPOPROTEIN"/>
    <property type="match status" value="1"/>
</dbReference>
<accession>A0A3M2LJ06</accession>
<comment type="caution">
    <text evidence="3">The sequence shown here is derived from an EMBL/GenBank/DDBJ whole genome shotgun (WGS) entry which is preliminary data.</text>
</comment>
<gene>
    <name evidence="3" type="ORF">EBN88_22650</name>
</gene>
<reference evidence="3 4" key="1">
    <citation type="submission" date="2018-10" db="EMBL/GenBank/DDBJ databases">
        <title>Isolation, diversity and antifungal activity of actinobacteria from wheat.</title>
        <authorList>
            <person name="Han C."/>
        </authorList>
    </citation>
    <scope>NUCLEOTIDE SEQUENCE [LARGE SCALE GENOMIC DNA]</scope>
    <source>
        <strain evidence="3 4">NEAU-YY642</strain>
    </source>
</reference>
<organism evidence="3 4">
    <name type="scientific">Streptomyces triticirhizae</name>
    <dbReference type="NCBI Taxonomy" id="2483353"/>
    <lineage>
        <taxon>Bacteria</taxon>
        <taxon>Bacillati</taxon>
        <taxon>Actinomycetota</taxon>
        <taxon>Actinomycetes</taxon>
        <taxon>Kitasatosporales</taxon>
        <taxon>Streptomycetaceae</taxon>
        <taxon>Streptomyces</taxon>
    </lineage>
</organism>
<evidence type="ECO:0000256" key="1">
    <source>
        <dbReference type="SAM" id="MobiDB-lite"/>
    </source>
</evidence>
<feature type="signal peptide" evidence="2">
    <location>
        <begin position="1"/>
        <end position="20"/>
    </location>
</feature>
<dbReference type="RefSeq" id="WP_122185758.1">
    <property type="nucleotide sequence ID" value="NZ_RFFJ01000159.1"/>
</dbReference>
<dbReference type="EMBL" id="RFFJ01000159">
    <property type="protein sequence ID" value="RMI35995.1"/>
    <property type="molecule type" value="Genomic_DNA"/>
</dbReference>
<feature type="compositionally biased region" description="Acidic residues" evidence="1">
    <location>
        <begin position="50"/>
        <end position="61"/>
    </location>
</feature>
<feature type="compositionally biased region" description="Low complexity" evidence="1">
    <location>
        <begin position="29"/>
        <end position="49"/>
    </location>
</feature>
<evidence type="ECO:0000256" key="2">
    <source>
        <dbReference type="SAM" id="SignalP"/>
    </source>
</evidence>
<feature type="chain" id="PRO_5039024887" description="Lipoprotein" evidence="2">
    <location>
        <begin position="21"/>
        <end position="215"/>
    </location>
</feature>
<name>A0A3M2LJ06_9ACTN</name>
<evidence type="ECO:0000313" key="3">
    <source>
        <dbReference type="EMBL" id="RMI35995.1"/>
    </source>
</evidence>
<proteinExistence type="predicted"/>